<dbReference type="EMBL" id="ASWB01000003">
    <property type="protein sequence ID" value="EOT66410.1"/>
    <property type="molecule type" value="Genomic_DNA"/>
</dbReference>
<feature type="transmembrane region" description="Helical" evidence="1">
    <location>
        <begin position="73"/>
        <end position="98"/>
    </location>
</feature>
<keyword evidence="1" id="KW-0472">Membrane</keyword>
<keyword evidence="1" id="KW-0812">Transmembrane</keyword>
<dbReference type="EMBL" id="AJAS01000026">
    <property type="protein sequence ID" value="EOH95923.1"/>
    <property type="molecule type" value="Genomic_DNA"/>
</dbReference>
<keyword evidence="1" id="KW-1133">Transmembrane helix</keyword>
<dbReference type="Proteomes" id="UP000014157">
    <property type="component" value="Unassembled WGS sequence"/>
</dbReference>
<dbReference type="Proteomes" id="UP000013781">
    <property type="component" value="Unassembled WGS sequence"/>
</dbReference>
<proteinExistence type="predicted"/>
<sequence length="132" mass="15390">MRQKLLSLLTFFIFIVTLLINDSIKYYGLLSLFLFLPYFIHTVNLAIRKRLATSDSYLGQEAQRQLRFFKSKIYRMFVLVPTILLGLVLFVVYIFLVIVSSNSFELQNLSLLSISGALLIGFLWQFYVQLMS</sequence>
<feature type="transmembrane region" description="Helical" evidence="1">
    <location>
        <begin position="29"/>
        <end position="47"/>
    </location>
</feature>
<comment type="caution">
    <text evidence="2">The sequence shown here is derived from an EMBL/GenBank/DDBJ whole genome shotgun (WGS) entry which is preliminary data.</text>
</comment>
<evidence type="ECO:0000313" key="4">
    <source>
        <dbReference type="Proteomes" id="UP000013781"/>
    </source>
</evidence>
<reference evidence="3 5" key="2">
    <citation type="submission" date="2013-03" db="EMBL/GenBank/DDBJ databases">
        <title>The Genome Sequence of Enterococcus moraviensis BAA-383 (PacBio/Illumina hybrid assembly).</title>
        <authorList>
            <consortium name="The Broad Institute Genomics Platform"/>
            <consortium name="The Broad Institute Genome Sequencing Center for Infectious Disease"/>
            <person name="Earl A."/>
            <person name="Russ C."/>
            <person name="Gilmore M."/>
            <person name="Surin D."/>
            <person name="Walker B."/>
            <person name="Young S."/>
            <person name="Zeng Q."/>
            <person name="Gargeya S."/>
            <person name="Fitzgerald M."/>
            <person name="Haas B."/>
            <person name="Abouelleil A."/>
            <person name="Allen A.W."/>
            <person name="Alvarado L."/>
            <person name="Arachchi H.M."/>
            <person name="Berlin A.M."/>
            <person name="Chapman S.B."/>
            <person name="Gainer-Dewar J."/>
            <person name="Goldberg J."/>
            <person name="Griggs A."/>
            <person name="Gujja S."/>
            <person name="Hansen M."/>
            <person name="Howarth C."/>
            <person name="Imamovic A."/>
            <person name="Ireland A."/>
            <person name="Larimer J."/>
            <person name="McCowan C."/>
            <person name="Murphy C."/>
            <person name="Pearson M."/>
            <person name="Poon T.W."/>
            <person name="Priest M."/>
            <person name="Roberts A."/>
            <person name="Saif S."/>
            <person name="Shea T."/>
            <person name="Sisk P."/>
            <person name="Sykes S."/>
            <person name="Wortman J."/>
            <person name="Nusbaum C."/>
            <person name="Birren B."/>
        </authorList>
    </citation>
    <scope>NUCLEOTIDE SEQUENCE [LARGE SCALE GENOMIC DNA]</scope>
    <source>
        <strain evidence="3 5">ATCC BAA-383</strain>
    </source>
</reference>
<dbReference type="HOGENOM" id="CLU_1913826_0_0_9"/>
<evidence type="ECO:0000313" key="5">
    <source>
        <dbReference type="Proteomes" id="UP000014157"/>
    </source>
</evidence>
<organism evidence="2 4">
    <name type="scientific">Enterococcus moraviensis ATCC BAA-383</name>
    <dbReference type="NCBI Taxonomy" id="1158609"/>
    <lineage>
        <taxon>Bacteria</taxon>
        <taxon>Bacillati</taxon>
        <taxon>Bacillota</taxon>
        <taxon>Bacilli</taxon>
        <taxon>Lactobacillales</taxon>
        <taxon>Enterococcaceae</taxon>
        <taxon>Enterococcus</taxon>
    </lineage>
</organism>
<accession>R2QL73</accession>
<keyword evidence="5" id="KW-1185">Reference proteome</keyword>
<dbReference type="AlphaFoldDB" id="R2QL73"/>
<gene>
    <name evidence="3" type="ORF">I586_02681</name>
    <name evidence="2" type="ORF">UAY_03349</name>
</gene>
<evidence type="ECO:0000256" key="1">
    <source>
        <dbReference type="SAM" id="Phobius"/>
    </source>
</evidence>
<name>R2QL73_9ENTE</name>
<reference evidence="2 4" key="1">
    <citation type="submission" date="2013-02" db="EMBL/GenBank/DDBJ databases">
        <title>The Genome Sequence of Enterococcus moraviensis BAA-383.</title>
        <authorList>
            <consortium name="The Broad Institute Genome Sequencing Platform"/>
            <consortium name="The Broad Institute Genome Sequencing Center for Infectious Disease"/>
            <person name="Earl A.M."/>
            <person name="Gilmore M.S."/>
            <person name="Lebreton F."/>
            <person name="Walker B."/>
            <person name="Young S.K."/>
            <person name="Zeng Q."/>
            <person name="Gargeya S."/>
            <person name="Fitzgerald M."/>
            <person name="Haas B."/>
            <person name="Abouelleil A."/>
            <person name="Alvarado L."/>
            <person name="Arachchi H.M."/>
            <person name="Berlin A.M."/>
            <person name="Chapman S.B."/>
            <person name="Dewar J."/>
            <person name="Goldberg J."/>
            <person name="Griggs A."/>
            <person name="Gujja S."/>
            <person name="Hansen M."/>
            <person name="Howarth C."/>
            <person name="Imamovic A."/>
            <person name="Larimer J."/>
            <person name="McCowan C."/>
            <person name="Murphy C."/>
            <person name="Neiman D."/>
            <person name="Pearson M."/>
            <person name="Priest M."/>
            <person name="Roberts A."/>
            <person name="Saif S."/>
            <person name="Shea T."/>
            <person name="Sisk P."/>
            <person name="Sykes S."/>
            <person name="Wortman J."/>
            <person name="Nusbaum C."/>
            <person name="Birren B."/>
        </authorList>
    </citation>
    <scope>NUCLEOTIDE SEQUENCE [LARGE SCALE GENOMIC DNA]</scope>
    <source>
        <strain evidence="2 4">ATCC BAA-383</strain>
    </source>
</reference>
<feature type="transmembrane region" description="Helical" evidence="1">
    <location>
        <begin position="110"/>
        <end position="128"/>
    </location>
</feature>
<evidence type="ECO:0000313" key="3">
    <source>
        <dbReference type="EMBL" id="EOT66410.1"/>
    </source>
</evidence>
<evidence type="ECO:0000313" key="2">
    <source>
        <dbReference type="EMBL" id="EOH95923.1"/>
    </source>
</evidence>
<protein>
    <submittedName>
        <fullName evidence="2">Uncharacterized protein</fullName>
    </submittedName>
</protein>